<keyword evidence="8" id="KW-1185">Reference proteome</keyword>
<keyword evidence="5" id="KW-0812">Transmembrane</keyword>
<dbReference type="InterPro" id="IPR016650">
    <property type="entry name" value="eIF3e"/>
</dbReference>
<evidence type="ECO:0000313" key="8">
    <source>
        <dbReference type="Proteomes" id="UP000023152"/>
    </source>
</evidence>
<name>X6NFH3_RETFI</name>
<keyword evidence="1" id="KW-0963">Cytoplasm</keyword>
<evidence type="ECO:0000256" key="1">
    <source>
        <dbReference type="ARBA" id="ARBA00022490"/>
    </source>
</evidence>
<dbReference type="InterPro" id="IPR019010">
    <property type="entry name" value="eIF3e_N"/>
</dbReference>
<protein>
    <recommendedName>
        <fullName evidence="6">Eukaryotic translation initiation factor 3 subunit E N-terminal domain-containing protein</fullName>
    </recommendedName>
</protein>
<proteinExistence type="predicted"/>
<dbReference type="PANTHER" id="PTHR10317">
    <property type="entry name" value="EUKARYOTIC TRANSLATION INITIATION FACTOR 3 SUBUNIT E"/>
    <property type="match status" value="1"/>
</dbReference>
<evidence type="ECO:0000256" key="5">
    <source>
        <dbReference type="SAM" id="Phobius"/>
    </source>
</evidence>
<accession>X6NFH3</accession>
<keyword evidence="5" id="KW-1133">Transmembrane helix</keyword>
<dbReference type="GO" id="GO:0003743">
    <property type="term" value="F:translation initiation factor activity"/>
    <property type="evidence" value="ECO:0007669"/>
    <property type="project" value="UniProtKB-KW"/>
</dbReference>
<feature type="domain" description="Eukaryotic translation initiation factor 3 subunit E N-terminal" evidence="6">
    <location>
        <begin position="42"/>
        <end position="281"/>
    </location>
</feature>
<dbReference type="GO" id="GO:0005852">
    <property type="term" value="C:eukaryotic translation initiation factor 3 complex"/>
    <property type="evidence" value="ECO:0007669"/>
    <property type="project" value="InterPro"/>
</dbReference>
<evidence type="ECO:0000256" key="3">
    <source>
        <dbReference type="ARBA" id="ARBA00022917"/>
    </source>
</evidence>
<keyword evidence="5" id="KW-0472">Membrane</keyword>
<evidence type="ECO:0000313" key="7">
    <source>
        <dbReference type="EMBL" id="ETO25070.1"/>
    </source>
</evidence>
<dbReference type="Proteomes" id="UP000023152">
    <property type="component" value="Unassembled WGS sequence"/>
</dbReference>
<comment type="caution">
    <text evidence="7">The sequence shown here is derived from an EMBL/GenBank/DDBJ whole genome shotgun (WGS) entry which is preliminary data.</text>
</comment>
<evidence type="ECO:0000256" key="2">
    <source>
        <dbReference type="ARBA" id="ARBA00022540"/>
    </source>
</evidence>
<evidence type="ECO:0000256" key="4">
    <source>
        <dbReference type="SAM" id="MobiDB-lite"/>
    </source>
</evidence>
<sequence length="339" mass="39082">MIDQRKLKMNVCINKFFFKFLKKESAGGGKIHLGRKKKMEFDLTLDICKNLDPHLVLHLLDFLSTFCVDTAVVWLFLLLEQKTANEEKFYSQESILKAKTKVLQSTKMIDAILDLERGTPAEGDTTDNKDGQTDTNIQQTVNEKEASTKKSETDITATAKEAGATEPSSATIKESAQIEGFLLLLLLLFLLLLCNQIINYYLTKKNTLSSFTYPPSLTPPFFFLEIDTIDEKAQRVVNLLSDTENIEKLVNQKQLTAQYLSESYDVSSEDVELLFDWCRVRYQCGVYQYTDIMLDYYHSLTKDANRSYRALWGKLVCEILQVQWCPFFFCIIFFKKKKN</sequence>
<dbReference type="SMART" id="SM01186">
    <property type="entry name" value="eIF3_N"/>
    <property type="match status" value="1"/>
</dbReference>
<dbReference type="AlphaFoldDB" id="X6NFH3"/>
<gene>
    <name evidence="7" type="ORF">RFI_12071</name>
</gene>
<dbReference type="OrthoDB" id="417252at2759"/>
<keyword evidence="3" id="KW-0648">Protein biosynthesis</keyword>
<feature type="compositionally biased region" description="Basic and acidic residues" evidence="4">
    <location>
        <begin position="142"/>
        <end position="153"/>
    </location>
</feature>
<organism evidence="7 8">
    <name type="scientific">Reticulomyxa filosa</name>
    <dbReference type="NCBI Taxonomy" id="46433"/>
    <lineage>
        <taxon>Eukaryota</taxon>
        <taxon>Sar</taxon>
        <taxon>Rhizaria</taxon>
        <taxon>Retaria</taxon>
        <taxon>Foraminifera</taxon>
        <taxon>Monothalamids</taxon>
        <taxon>Reticulomyxidae</taxon>
        <taxon>Reticulomyxa</taxon>
    </lineage>
</organism>
<feature type="region of interest" description="Disordered" evidence="4">
    <location>
        <begin position="118"/>
        <end position="154"/>
    </location>
</feature>
<dbReference type="EMBL" id="ASPP01008759">
    <property type="protein sequence ID" value="ETO25070.1"/>
    <property type="molecule type" value="Genomic_DNA"/>
</dbReference>
<feature type="transmembrane region" description="Helical" evidence="5">
    <location>
        <begin position="181"/>
        <end position="202"/>
    </location>
</feature>
<reference evidence="7 8" key="1">
    <citation type="journal article" date="2013" name="Curr. Biol.">
        <title>The Genome of the Foraminiferan Reticulomyxa filosa.</title>
        <authorList>
            <person name="Glockner G."/>
            <person name="Hulsmann N."/>
            <person name="Schleicher M."/>
            <person name="Noegel A.A."/>
            <person name="Eichinger L."/>
            <person name="Gallinger C."/>
            <person name="Pawlowski J."/>
            <person name="Sierra R."/>
            <person name="Euteneuer U."/>
            <person name="Pillet L."/>
            <person name="Moustafa A."/>
            <person name="Platzer M."/>
            <person name="Groth M."/>
            <person name="Szafranski K."/>
            <person name="Schliwa M."/>
        </authorList>
    </citation>
    <scope>NUCLEOTIDE SEQUENCE [LARGE SCALE GENOMIC DNA]</scope>
</reference>
<evidence type="ECO:0000259" key="6">
    <source>
        <dbReference type="SMART" id="SM01186"/>
    </source>
</evidence>
<keyword evidence="2" id="KW-0396">Initiation factor</keyword>